<evidence type="ECO:0000313" key="2">
    <source>
        <dbReference type="Proteomes" id="UP001295444"/>
    </source>
</evidence>
<name>A0AAD1SGT4_PELCU</name>
<dbReference type="AlphaFoldDB" id="A0AAD1SGT4"/>
<accession>A0AAD1SGT4</accession>
<protein>
    <submittedName>
        <fullName evidence="1">Uncharacterized protein</fullName>
    </submittedName>
</protein>
<dbReference type="EMBL" id="OW240917">
    <property type="protein sequence ID" value="CAH2301253.1"/>
    <property type="molecule type" value="Genomic_DNA"/>
</dbReference>
<proteinExistence type="predicted"/>
<evidence type="ECO:0000313" key="1">
    <source>
        <dbReference type="EMBL" id="CAH2301253.1"/>
    </source>
</evidence>
<dbReference type="Proteomes" id="UP001295444">
    <property type="component" value="Chromosome 06"/>
</dbReference>
<organism evidence="1 2">
    <name type="scientific">Pelobates cultripes</name>
    <name type="common">Western spadefoot toad</name>
    <dbReference type="NCBI Taxonomy" id="61616"/>
    <lineage>
        <taxon>Eukaryota</taxon>
        <taxon>Metazoa</taxon>
        <taxon>Chordata</taxon>
        <taxon>Craniata</taxon>
        <taxon>Vertebrata</taxon>
        <taxon>Euteleostomi</taxon>
        <taxon>Amphibia</taxon>
        <taxon>Batrachia</taxon>
        <taxon>Anura</taxon>
        <taxon>Pelobatoidea</taxon>
        <taxon>Pelobatidae</taxon>
        <taxon>Pelobates</taxon>
    </lineage>
</organism>
<reference evidence="1" key="1">
    <citation type="submission" date="2022-03" db="EMBL/GenBank/DDBJ databases">
        <authorList>
            <person name="Alioto T."/>
            <person name="Alioto T."/>
            <person name="Gomez Garrido J."/>
        </authorList>
    </citation>
    <scope>NUCLEOTIDE SEQUENCE</scope>
</reference>
<keyword evidence="2" id="KW-1185">Reference proteome</keyword>
<sequence length="129" mass="14479">MRPEMVTHSDGPYRCSSEASFADIGELELPAIRRNATVSPMKTAEQLVTEGTLKTLLGDLSRNIAADINAFKKEISGVSVCLHDTELATTVHEIRLTNLDSELTRLKHEQSQILNCMAAMEDHRHWKKY</sequence>
<gene>
    <name evidence="1" type="ORF">PECUL_23A015290</name>
</gene>